<protein>
    <submittedName>
        <fullName evidence="2">Phosphoadenosine phosphosulfate reductase family protein</fullName>
    </submittedName>
</protein>
<dbReference type="Gene3D" id="3.40.50.620">
    <property type="entry name" value="HUPs"/>
    <property type="match status" value="1"/>
</dbReference>
<feature type="domain" description="Phosphoadenosine phosphosulphate reductase" evidence="1">
    <location>
        <begin position="159"/>
        <end position="219"/>
    </location>
</feature>
<dbReference type="EMBL" id="JAPRAY010000002">
    <property type="protein sequence ID" value="MCZ0666254.1"/>
    <property type="molecule type" value="Genomic_DNA"/>
</dbReference>
<dbReference type="PANTHER" id="PTHR30083">
    <property type="entry name" value="TRANSCRIPTIONAL REGULATOR-RELATED"/>
    <property type="match status" value="1"/>
</dbReference>
<dbReference type="InterPro" id="IPR014729">
    <property type="entry name" value="Rossmann-like_a/b/a_fold"/>
</dbReference>
<dbReference type="InterPro" id="IPR002500">
    <property type="entry name" value="PAPS_reduct_dom"/>
</dbReference>
<evidence type="ECO:0000313" key="3">
    <source>
        <dbReference type="Proteomes" id="UP001079535"/>
    </source>
</evidence>
<evidence type="ECO:0000259" key="1">
    <source>
        <dbReference type="Pfam" id="PF01507"/>
    </source>
</evidence>
<name>A0A9Q4EXW4_MEDGN</name>
<reference evidence="2" key="1">
    <citation type="submission" date="2022-11" db="EMBL/GenBank/DDBJ databases">
        <title>Temperate bacteriophages infecting mucin-degrading bacterium Ruminococcus gnavus from the human gut.</title>
        <authorList>
            <person name="Buttimer C."/>
        </authorList>
    </citation>
    <scope>NUCLEOTIDE SEQUENCE</scope>
    <source>
        <strain evidence="2">CCUG 49994</strain>
    </source>
</reference>
<sequence>MAVKRCESSIDVVTAAEIRIKNVFRNGLPVFFSFSGGKDSLCVAQLLVNLANRGEIDMKQLTVQFIDEEAIFPCMEDMTKKWRRIFMMMGAKFEWYCVEVKHFNCFNALSNDETFICWDSTKQDVWVRQPPPFSIRSHKLLKPRVDAYQDFLPRVCTSGITLVGIRTAESLQRLQNIASMTKAGRTMTNKRQVFPIYDWTNNDVWLFLKREHVDIPEIYLYLWQSGSSKQQLRVSQFFSVDTARSLVKMNEYYPDLMERIIRREPNAYLAALYWDSEMFGRSTKGRRQMEKGSDTKDYKKELLTMFANMDVFFDTPHKRHIAERYRNFFMQVSTIATAEDFKHIYEGLISGDPKMRTFRALYHRIYGKYISKAKKMEDSKHGQ</sequence>
<proteinExistence type="predicted"/>
<dbReference type="GO" id="GO:0071453">
    <property type="term" value="P:cellular response to oxygen levels"/>
    <property type="evidence" value="ECO:0007669"/>
    <property type="project" value="TreeGrafter"/>
</dbReference>
<dbReference type="Pfam" id="PF01507">
    <property type="entry name" value="PAPS_reduct"/>
    <property type="match status" value="1"/>
</dbReference>
<gene>
    <name evidence="2" type="ORF">OZZ17_01690</name>
</gene>
<dbReference type="SUPFAM" id="SSF52402">
    <property type="entry name" value="Adenine nucleotide alpha hydrolases-like"/>
    <property type="match status" value="1"/>
</dbReference>
<dbReference type="Proteomes" id="UP001079535">
    <property type="component" value="Unassembled WGS sequence"/>
</dbReference>
<accession>A0A9Q4EXW4</accession>
<comment type="caution">
    <text evidence="2">The sequence shown here is derived from an EMBL/GenBank/DDBJ whole genome shotgun (WGS) entry which is preliminary data.</text>
</comment>
<dbReference type="AlphaFoldDB" id="A0A9Q4EXW4"/>
<dbReference type="RefSeq" id="WP_268803273.1">
    <property type="nucleotide sequence ID" value="NZ_JAPRAY010000002.1"/>
</dbReference>
<evidence type="ECO:0000313" key="2">
    <source>
        <dbReference type="EMBL" id="MCZ0666254.1"/>
    </source>
</evidence>
<organism evidence="2 3">
    <name type="scientific">Mediterraneibacter gnavus</name>
    <name type="common">Ruminococcus gnavus</name>
    <dbReference type="NCBI Taxonomy" id="33038"/>
    <lineage>
        <taxon>Bacteria</taxon>
        <taxon>Bacillati</taxon>
        <taxon>Bacillota</taxon>
        <taxon>Clostridia</taxon>
        <taxon>Lachnospirales</taxon>
        <taxon>Lachnospiraceae</taxon>
        <taxon>Mediterraneibacter</taxon>
    </lineage>
</organism>
<dbReference type="PANTHER" id="PTHR30083:SF1">
    <property type="entry name" value="TRANSCRIPTIONAL REGULATOR"/>
    <property type="match status" value="1"/>
</dbReference>
<dbReference type="GO" id="GO:0003824">
    <property type="term" value="F:catalytic activity"/>
    <property type="evidence" value="ECO:0007669"/>
    <property type="project" value="InterPro"/>
</dbReference>